<feature type="region of interest" description="Disordered" evidence="1">
    <location>
        <begin position="136"/>
        <end position="161"/>
    </location>
</feature>
<accession>A0A0C3NAM2</accession>
<proteinExistence type="predicted"/>
<reference evidence="2 3" key="1">
    <citation type="journal article" date="2014" name="PLoS Genet.">
        <title>Analysis of the Phlebiopsis gigantea genome, transcriptome and secretome provides insight into its pioneer colonization strategies of wood.</title>
        <authorList>
            <person name="Hori C."/>
            <person name="Ishida T."/>
            <person name="Igarashi K."/>
            <person name="Samejima M."/>
            <person name="Suzuki H."/>
            <person name="Master E."/>
            <person name="Ferreira P."/>
            <person name="Ruiz-Duenas F.J."/>
            <person name="Held B."/>
            <person name="Canessa P."/>
            <person name="Larrondo L.F."/>
            <person name="Schmoll M."/>
            <person name="Druzhinina I.S."/>
            <person name="Kubicek C.P."/>
            <person name="Gaskell J.A."/>
            <person name="Kersten P."/>
            <person name="St John F."/>
            <person name="Glasner J."/>
            <person name="Sabat G."/>
            <person name="Splinter BonDurant S."/>
            <person name="Syed K."/>
            <person name="Yadav J."/>
            <person name="Mgbeahuruike A.C."/>
            <person name="Kovalchuk A."/>
            <person name="Asiegbu F.O."/>
            <person name="Lackner G."/>
            <person name="Hoffmeister D."/>
            <person name="Rencoret J."/>
            <person name="Gutierrez A."/>
            <person name="Sun H."/>
            <person name="Lindquist E."/>
            <person name="Barry K."/>
            <person name="Riley R."/>
            <person name="Grigoriev I.V."/>
            <person name="Henrissat B."/>
            <person name="Kues U."/>
            <person name="Berka R.M."/>
            <person name="Martinez A.T."/>
            <person name="Covert S.F."/>
            <person name="Blanchette R.A."/>
            <person name="Cullen D."/>
        </authorList>
    </citation>
    <scope>NUCLEOTIDE SEQUENCE [LARGE SCALE GENOMIC DNA]</scope>
    <source>
        <strain evidence="2 3">11061_1 CR5-6</strain>
    </source>
</reference>
<name>A0A0C3NAM2_PHLG1</name>
<dbReference type="AlphaFoldDB" id="A0A0C3NAM2"/>
<evidence type="ECO:0000313" key="2">
    <source>
        <dbReference type="EMBL" id="KIP01549.1"/>
    </source>
</evidence>
<evidence type="ECO:0000256" key="1">
    <source>
        <dbReference type="SAM" id="MobiDB-lite"/>
    </source>
</evidence>
<gene>
    <name evidence="2" type="ORF">PHLGIDRAFT_348783</name>
</gene>
<dbReference type="Proteomes" id="UP000053257">
    <property type="component" value="Unassembled WGS sequence"/>
</dbReference>
<keyword evidence="3" id="KW-1185">Reference proteome</keyword>
<organism evidence="2 3">
    <name type="scientific">Phlebiopsis gigantea (strain 11061_1 CR5-6)</name>
    <name type="common">White-rot fungus</name>
    <name type="synonym">Peniophora gigantea</name>
    <dbReference type="NCBI Taxonomy" id="745531"/>
    <lineage>
        <taxon>Eukaryota</taxon>
        <taxon>Fungi</taxon>
        <taxon>Dikarya</taxon>
        <taxon>Basidiomycota</taxon>
        <taxon>Agaricomycotina</taxon>
        <taxon>Agaricomycetes</taxon>
        <taxon>Polyporales</taxon>
        <taxon>Phanerochaetaceae</taxon>
        <taxon>Phlebiopsis</taxon>
    </lineage>
</organism>
<evidence type="ECO:0000313" key="3">
    <source>
        <dbReference type="Proteomes" id="UP000053257"/>
    </source>
</evidence>
<sequence>MRGTHLGLPPSALLARLLGAHARVLRRRLVDTRRGVERARHRPRRRGWRQIDVGLHGLHLARQRREHRRLMQRLDGERRVRAAVRKVRERRPPRADVREGDGRLALAPRLCVGAEHPGGHWPAGDGVAQLGLGQRGCKRRRGEGGGEAAAGAERVDLKHGL</sequence>
<dbReference type="EMBL" id="KN840769">
    <property type="protein sequence ID" value="KIP01549.1"/>
    <property type="molecule type" value="Genomic_DNA"/>
</dbReference>
<dbReference type="HOGENOM" id="CLU_1644331_0_0_1"/>
<protein>
    <submittedName>
        <fullName evidence="2">Uncharacterized protein</fullName>
    </submittedName>
</protein>